<organism evidence="2 3">
    <name type="scientific">Dryococelus australis</name>
    <dbReference type="NCBI Taxonomy" id="614101"/>
    <lineage>
        <taxon>Eukaryota</taxon>
        <taxon>Metazoa</taxon>
        <taxon>Ecdysozoa</taxon>
        <taxon>Arthropoda</taxon>
        <taxon>Hexapoda</taxon>
        <taxon>Insecta</taxon>
        <taxon>Pterygota</taxon>
        <taxon>Neoptera</taxon>
        <taxon>Polyneoptera</taxon>
        <taxon>Phasmatodea</taxon>
        <taxon>Verophasmatodea</taxon>
        <taxon>Anareolatae</taxon>
        <taxon>Phasmatidae</taxon>
        <taxon>Eurycanthinae</taxon>
        <taxon>Dryococelus</taxon>
    </lineage>
</organism>
<dbReference type="Proteomes" id="UP001159363">
    <property type="component" value="Chromosome 14"/>
</dbReference>
<gene>
    <name evidence="2" type="ORF">PR048_031259</name>
</gene>
<proteinExistence type="predicted"/>
<evidence type="ECO:0000313" key="3">
    <source>
        <dbReference type="Proteomes" id="UP001159363"/>
    </source>
</evidence>
<evidence type="ECO:0000256" key="1">
    <source>
        <dbReference type="SAM" id="MobiDB-lite"/>
    </source>
</evidence>
<feature type="compositionally biased region" description="Polar residues" evidence="1">
    <location>
        <begin position="388"/>
        <end position="399"/>
    </location>
</feature>
<feature type="region of interest" description="Disordered" evidence="1">
    <location>
        <begin position="346"/>
        <end position="435"/>
    </location>
</feature>
<evidence type="ECO:0000313" key="2">
    <source>
        <dbReference type="EMBL" id="KAJ8867457.1"/>
    </source>
</evidence>
<protein>
    <submittedName>
        <fullName evidence="2">Uncharacterized protein</fullName>
    </submittedName>
</protein>
<accession>A0ABQ9G4T1</accession>
<keyword evidence="3" id="KW-1185">Reference proteome</keyword>
<comment type="caution">
    <text evidence="2">The sequence shown here is derived from an EMBL/GenBank/DDBJ whole genome shotgun (WGS) entry which is preliminary data.</text>
</comment>
<sequence>MSFGVVELSWHFWVALNNEVLGADEGEWRGRGSGRSPGKPVGQQHRPVRFPRAKIRDPAGNRTLFALAGGGWLSHYPTAAPANSLATRSEGGENAARDFRPGISGLIVVISRRVGALFIGRRDRAGVSGSSDHPSGRIVRLVAAGRKSTCRRHSSSARHSATEVDQRNDADVVIARNELPSPRTDWVPGKYFFFTTDLEVSLSPDEIVEEIHGDMQNSRYYFVSGYFTAYKGSVCVCVDRTRQHIVRLRGSNELRVAPHNLAQSSGLMYGATGETEKRECGWGKREIPEKIRRRTASSGTIPTCGDPVTRPGIEPGSPWWEASVLIAQPQWPYILKFAQANRARVVRQQQNTHQTSRTLIRPVEHSSDQSNTHQTSRTHIRPVEHSSDQSNTHQNSRTLIRTVEHSSDQSNTHQTSRTLIRPVERGNRTSQFSATGLRRNSSTNISTLLAAVLHIFHLIIPPPRAAVGVGN</sequence>
<feature type="compositionally biased region" description="Polar residues" evidence="1">
    <location>
        <begin position="368"/>
        <end position="377"/>
    </location>
</feature>
<dbReference type="EMBL" id="JARBHB010000015">
    <property type="protein sequence ID" value="KAJ8867457.1"/>
    <property type="molecule type" value="Genomic_DNA"/>
</dbReference>
<feature type="compositionally biased region" description="Polar residues" evidence="1">
    <location>
        <begin position="408"/>
        <end position="418"/>
    </location>
</feature>
<feature type="region of interest" description="Disordered" evidence="1">
    <location>
        <begin position="27"/>
        <end position="48"/>
    </location>
</feature>
<name>A0ABQ9G4T1_9NEOP</name>
<reference evidence="2 3" key="1">
    <citation type="submission" date="2023-02" db="EMBL/GenBank/DDBJ databases">
        <title>LHISI_Scaffold_Assembly.</title>
        <authorList>
            <person name="Stuart O.P."/>
            <person name="Cleave R."/>
            <person name="Magrath M.J.L."/>
            <person name="Mikheyev A.S."/>
        </authorList>
    </citation>
    <scope>NUCLEOTIDE SEQUENCE [LARGE SCALE GENOMIC DNA]</scope>
    <source>
        <strain evidence="2">Daus_M_001</strain>
        <tissue evidence="2">Leg muscle</tissue>
    </source>
</reference>